<dbReference type="EC" id="1.1.1.202" evidence="4"/>
<dbReference type="CDD" id="cd08185">
    <property type="entry name" value="Fe-ADH-like"/>
    <property type="match status" value="1"/>
</dbReference>
<evidence type="ECO:0000313" key="5">
    <source>
        <dbReference type="Proteomes" id="UP000215383"/>
    </source>
</evidence>
<dbReference type="RefSeq" id="WP_027890276.1">
    <property type="nucleotide sequence ID" value="NZ_LT906446.1"/>
</dbReference>
<dbReference type="FunFam" id="3.40.50.1970:FF:000003">
    <property type="entry name" value="Alcohol dehydrogenase, iron-containing"/>
    <property type="match status" value="1"/>
</dbReference>
<dbReference type="Pfam" id="PF00465">
    <property type="entry name" value="Fe-ADH"/>
    <property type="match status" value="1"/>
</dbReference>
<dbReference type="InterPro" id="IPR001670">
    <property type="entry name" value="ADH_Fe/GldA"/>
</dbReference>
<keyword evidence="1 4" id="KW-0560">Oxidoreductase</keyword>
<sequence>MGFTMYVPTKILFGQGALDNLHKEDCLGVNAMIVLSNGVSAKKYGYLDKVEEQLSLAKVNYAVFDKVQANPLKDTVMEGAKFCRENKCDFIVALGGGSVIDSAKAIAVMAVNDGDLWDYIASGTGKGQPITNKPLPIVSISTTAGTGSEADAGCVITNPETNEKVGLKTPDIFPVLCVEDINLQKSVPPKFTAYQGFDALSHSLEGYISKFANLMSDMYAITAIENVGRYLARAVNNGNDLEAREHVAFGNILSGTVMCVGTTSSQHSLEHALSAYHPELPHGAGLIMLSRAYFGNIIKHNVCPERFIQMAKAMGMENATKAEDFLTVLEKLLEECHVADLKMSDYGITPDEFPKMADNAMGPMGGLFACDRVQLTKEDCIAIYQQSYK</sequence>
<evidence type="ECO:0000256" key="1">
    <source>
        <dbReference type="ARBA" id="ARBA00023002"/>
    </source>
</evidence>
<dbReference type="GO" id="GO:0004022">
    <property type="term" value="F:alcohol dehydrogenase (NAD+) activity"/>
    <property type="evidence" value="ECO:0007669"/>
    <property type="project" value="TreeGrafter"/>
</dbReference>
<dbReference type="InterPro" id="IPR056798">
    <property type="entry name" value="ADH_Fe_C"/>
</dbReference>
<keyword evidence="5" id="KW-1185">Reference proteome</keyword>
<dbReference type="SUPFAM" id="SSF56796">
    <property type="entry name" value="Dehydroquinate synthase-like"/>
    <property type="match status" value="1"/>
</dbReference>
<dbReference type="Gene3D" id="3.40.50.1970">
    <property type="match status" value="1"/>
</dbReference>
<dbReference type="AlphaFoldDB" id="A0A239TME7"/>
<evidence type="ECO:0000259" key="2">
    <source>
        <dbReference type="Pfam" id="PF00465"/>
    </source>
</evidence>
<gene>
    <name evidence="4" type="primary">dhaT</name>
    <name evidence="4" type="ORF">SAMEA4364220_01011</name>
</gene>
<dbReference type="PANTHER" id="PTHR11496:SF104">
    <property type="entry name" value="3-DEOXY-ALPHA-D-MANNO-OCTULOSONATE 8-OXIDASE"/>
    <property type="match status" value="1"/>
</dbReference>
<protein>
    <submittedName>
        <fullName evidence="4">1,3-propanediol dehydrogenase</fullName>
        <ecNumber evidence="4">1.1.1.202</ecNumber>
    </submittedName>
</protein>
<feature type="domain" description="Fe-containing alcohol dehydrogenase-like C-terminal" evidence="3">
    <location>
        <begin position="192"/>
        <end position="388"/>
    </location>
</feature>
<dbReference type="PANTHER" id="PTHR11496">
    <property type="entry name" value="ALCOHOL DEHYDROGENASE"/>
    <property type="match status" value="1"/>
</dbReference>
<dbReference type="eggNOG" id="COG1454">
    <property type="taxonomic scope" value="Bacteria"/>
</dbReference>
<dbReference type="GO" id="GO:0046872">
    <property type="term" value="F:metal ion binding"/>
    <property type="evidence" value="ECO:0007669"/>
    <property type="project" value="InterPro"/>
</dbReference>
<dbReference type="GO" id="GO:0047516">
    <property type="term" value="F:1,3-propanediol dehydrogenase activity"/>
    <property type="evidence" value="ECO:0007669"/>
    <property type="project" value="UniProtKB-EC"/>
</dbReference>
<dbReference type="EMBL" id="LT906446">
    <property type="protein sequence ID" value="SNU98900.1"/>
    <property type="molecule type" value="Genomic_DNA"/>
</dbReference>
<evidence type="ECO:0000313" key="4">
    <source>
        <dbReference type="EMBL" id="SNU98900.1"/>
    </source>
</evidence>
<dbReference type="Gene3D" id="1.20.1090.10">
    <property type="entry name" value="Dehydroquinate synthase-like - alpha domain"/>
    <property type="match status" value="1"/>
</dbReference>
<dbReference type="GeneID" id="78507024"/>
<feature type="domain" description="Alcohol dehydrogenase iron-type/glycerol dehydrogenase GldA" evidence="2">
    <location>
        <begin position="8"/>
        <end position="180"/>
    </location>
</feature>
<reference evidence="4 5" key="1">
    <citation type="submission" date="2017-06" db="EMBL/GenBank/DDBJ databases">
        <authorList>
            <consortium name="Pathogen Informatics"/>
        </authorList>
    </citation>
    <scope>NUCLEOTIDE SEQUENCE [LARGE SCALE GENOMIC DNA]</scope>
    <source>
        <strain evidence="4 5">NCTC10570</strain>
    </source>
</reference>
<accession>A0A239TME7</accession>
<evidence type="ECO:0000259" key="3">
    <source>
        <dbReference type="Pfam" id="PF25137"/>
    </source>
</evidence>
<dbReference type="Pfam" id="PF25137">
    <property type="entry name" value="ADH_Fe_C"/>
    <property type="match status" value="1"/>
</dbReference>
<dbReference type="Proteomes" id="UP000215383">
    <property type="component" value="Chromosome 1"/>
</dbReference>
<name>A0A239TME7_9FIRM</name>
<organism evidence="4 5">
    <name type="scientific">Megamonas hypermegale</name>
    <dbReference type="NCBI Taxonomy" id="158847"/>
    <lineage>
        <taxon>Bacteria</taxon>
        <taxon>Bacillati</taxon>
        <taxon>Bacillota</taxon>
        <taxon>Negativicutes</taxon>
        <taxon>Selenomonadales</taxon>
        <taxon>Selenomonadaceae</taxon>
        <taxon>Megamonas</taxon>
    </lineage>
</organism>
<dbReference type="InterPro" id="IPR039697">
    <property type="entry name" value="Alcohol_dehydrogenase_Fe"/>
</dbReference>
<proteinExistence type="predicted"/>